<gene>
    <name evidence="1" type="ORF">PM001_LOCUS26056</name>
</gene>
<dbReference type="EMBL" id="CAKLBY020000259">
    <property type="protein sequence ID" value="CAK7940906.1"/>
    <property type="molecule type" value="Genomic_DNA"/>
</dbReference>
<dbReference type="Proteomes" id="UP001162060">
    <property type="component" value="Unassembled WGS sequence"/>
</dbReference>
<name>A0AAV1V308_9STRA</name>
<sequence length="130" mass="14431">MAPNMLVKGKKLRNVPLYVASTSLRISSASPSHRLTITPTSMLTTSSLSSSYDCSGCHVVSLQDIVTAIEFGAYNYFGEEPSYACTDAWKLFTFLQREEEARPLSFPTKYTTLSSDYLPSATPMPKWSTR</sequence>
<reference evidence="1" key="1">
    <citation type="submission" date="2024-01" db="EMBL/GenBank/DDBJ databases">
        <authorList>
            <person name="Webb A."/>
        </authorList>
    </citation>
    <scope>NUCLEOTIDE SEQUENCE</scope>
    <source>
        <strain evidence="1">Pm1</strain>
    </source>
</reference>
<protein>
    <submittedName>
        <fullName evidence="1">Uncharacterized protein</fullName>
    </submittedName>
</protein>
<dbReference type="AlphaFoldDB" id="A0AAV1V308"/>
<comment type="caution">
    <text evidence="1">The sequence shown here is derived from an EMBL/GenBank/DDBJ whole genome shotgun (WGS) entry which is preliminary data.</text>
</comment>
<proteinExistence type="predicted"/>
<organism evidence="1 2">
    <name type="scientific">Peronospora matthiolae</name>
    <dbReference type="NCBI Taxonomy" id="2874970"/>
    <lineage>
        <taxon>Eukaryota</taxon>
        <taxon>Sar</taxon>
        <taxon>Stramenopiles</taxon>
        <taxon>Oomycota</taxon>
        <taxon>Peronosporomycetes</taxon>
        <taxon>Peronosporales</taxon>
        <taxon>Peronosporaceae</taxon>
        <taxon>Peronospora</taxon>
    </lineage>
</organism>
<evidence type="ECO:0000313" key="2">
    <source>
        <dbReference type="Proteomes" id="UP001162060"/>
    </source>
</evidence>
<accession>A0AAV1V308</accession>
<evidence type="ECO:0000313" key="1">
    <source>
        <dbReference type="EMBL" id="CAK7940906.1"/>
    </source>
</evidence>